<organism evidence="3 4">
    <name type="scientific">Pseudocercospora musae</name>
    <dbReference type="NCBI Taxonomy" id="113226"/>
    <lineage>
        <taxon>Eukaryota</taxon>
        <taxon>Fungi</taxon>
        <taxon>Dikarya</taxon>
        <taxon>Ascomycota</taxon>
        <taxon>Pezizomycotina</taxon>
        <taxon>Dothideomycetes</taxon>
        <taxon>Dothideomycetidae</taxon>
        <taxon>Mycosphaerellales</taxon>
        <taxon>Mycosphaerellaceae</taxon>
        <taxon>Pseudocercospora</taxon>
    </lineage>
</organism>
<evidence type="ECO:0000256" key="2">
    <source>
        <dbReference type="SAM" id="MobiDB-lite"/>
    </source>
</evidence>
<dbReference type="EMBL" id="LFZO01000097">
    <property type="protein sequence ID" value="KXT13989.1"/>
    <property type="molecule type" value="Genomic_DNA"/>
</dbReference>
<name>A0A139IH20_9PEZI</name>
<feature type="region of interest" description="Disordered" evidence="2">
    <location>
        <begin position="1"/>
        <end position="24"/>
    </location>
</feature>
<proteinExistence type="predicted"/>
<sequence>MNINTESEAKLPQDERLTLTAPTPRSKIPILKSATHRRPQYRPIRKRNTRRWGIAMLSEDNMKFLSTTATRLSYDLTTLEALEGRSSVLSENSSSSSGNIPIILDLHHMLDTAIEETTAGASEHVSKPINIIKSNRKQMLERIDEDAEQHERRSPHDCLLEDINGSSIPSNPDRHKHTTLLTFKEMLAAPHARHRPVSKPSKHDSLLNAISSATFDSDLTTIQTYIHGSARLGKTSAEVARMHMFKAEKAAGKVDIEKECFDFTKLMKELHKEEEERAREELEMKKMEFSKTSEGGLNFC</sequence>
<evidence type="ECO:0000256" key="1">
    <source>
        <dbReference type="SAM" id="Coils"/>
    </source>
</evidence>
<feature type="compositionally biased region" description="Basic and acidic residues" evidence="2">
    <location>
        <begin position="7"/>
        <end position="17"/>
    </location>
</feature>
<dbReference type="Proteomes" id="UP000073492">
    <property type="component" value="Unassembled WGS sequence"/>
</dbReference>
<protein>
    <submittedName>
        <fullName evidence="3">Uncharacterized protein</fullName>
    </submittedName>
</protein>
<dbReference type="AlphaFoldDB" id="A0A139IH20"/>
<dbReference type="OrthoDB" id="428854at2759"/>
<feature type="coiled-coil region" evidence="1">
    <location>
        <begin position="263"/>
        <end position="292"/>
    </location>
</feature>
<comment type="caution">
    <text evidence="3">The sequence shown here is derived from an EMBL/GenBank/DDBJ whole genome shotgun (WGS) entry which is preliminary data.</text>
</comment>
<gene>
    <name evidence="3" type="ORF">AC579_8846</name>
</gene>
<keyword evidence="1" id="KW-0175">Coiled coil</keyword>
<evidence type="ECO:0000313" key="4">
    <source>
        <dbReference type="Proteomes" id="UP000073492"/>
    </source>
</evidence>
<reference evidence="3 4" key="1">
    <citation type="submission" date="2015-07" db="EMBL/GenBank/DDBJ databases">
        <title>Comparative genomics of the Sigatoka disease complex on banana suggests a link between parallel evolutionary changes in Pseudocercospora fijiensis and Pseudocercospora eumusae and increased virulence on the banana host.</title>
        <authorList>
            <person name="Chang T.-C."/>
            <person name="Salvucci A."/>
            <person name="Crous P.W."/>
            <person name="Stergiopoulos I."/>
        </authorList>
    </citation>
    <scope>NUCLEOTIDE SEQUENCE [LARGE SCALE GENOMIC DNA]</scope>
    <source>
        <strain evidence="3 4">CBS 116634</strain>
    </source>
</reference>
<keyword evidence="4" id="KW-1185">Reference proteome</keyword>
<accession>A0A139IH20</accession>
<evidence type="ECO:0000313" key="3">
    <source>
        <dbReference type="EMBL" id="KXT13989.1"/>
    </source>
</evidence>